<name>A0A2A5CIK2_9GAMM</name>
<comment type="caution">
    <text evidence="3">The sequence shown here is derived from an EMBL/GenBank/DDBJ whole genome shotgun (WGS) entry which is preliminary data.</text>
</comment>
<feature type="signal peptide" evidence="2">
    <location>
        <begin position="1"/>
        <end position="23"/>
    </location>
</feature>
<proteinExistence type="predicted"/>
<evidence type="ECO:0000256" key="1">
    <source>
        <dbReference type="SAM" id="MobiDB-lite"/>
    </source>
</evidence>
<reference evidence="4" key="1">
    <citation type="submission" date="2017-08" db="EMBL/GenBank/DDBJ databases">
        <title>A dynamic microbial community with high functional redundancy inhabits the cold, oxic subseafloor aquifer.</title>
        <authorList>
            <person name="Tully B.J."/>
            <person name="Wheat C.G."/>
            <person name="Glazer B.T."/>
            <person name="Huber J.A."/>
        </authorList>
    </citation>
    <scope>NUCLEOTIDE SEQUENCE [LARGE SCALE GENOMIC DNA]</scope>
</reference>
<evidence type="ECO:0000256" key="2">
    <source>
        <dbReference type="SAM" id="SignalP"/>
    </source>
</evidence>
<gene>
    <name evidence="3" type="ORF">COA71_01705</name>
</gene>
<dbReference type="AlphaFoldDB" id="A0A2A5CIK2"/>
<sequence>MTKPVNYFLACVLTALSVSSVHAAEEASEATENSSVSNAEEFVLNPTAEVDAEESGAERPEGDDDFVPSAQISEDLSVSFPVDI</sequence>
<feature type="chain" id="PRO_5012788696" description="Secreted protein" evidence="2">
    <location>
        <begin position="24"/>
        <end position="84"/>
    </location>
</feature>
<dbReference type="Proteomes" id="UP000228987">
    <property type="component" value="Unassembled WGS sequence"/>
</dbReference>
<dbReference type="EMBL" id="NVWI01000001">
    <property type="protein sequence ID" value="PCJ43612.1"/>
    <property type="molecule type" value="Genomic_DNA"/>
</dbReference>
<organism evidence="3 4">
    <name type="scientific">SAR86 cluster bacterium</name>
    <dbReference type="NCBI Taxonomy" id="2030880"/>
    <lineage>
        <taxon>Bacteria</taxon>
        <taxon>Pseudomonadati</taxon>
        <taxon>Pseudomonadota</taxon>
        <taxon>Gammaproteobacteria</taxon>
        <taxon>SAR86 cluster</taxon>
    </lineage>
</organism>
<evidence type="ECO:0000313" key="3">
    <source>
        <dbReference type="EMBL" id="PCJ43612.1"/>
    </source>
</evidence>
<feature type="compositionally biased region" description="Acidic residues" evidence="1">
    <location>
        <begin position="50"/>
        <end position="66"/>
    </location>
</feature>
<keyword evidence="2" id="KW-0732">Signal</keyword>
<evidence type="ECO:0008006" key="5">
    <source>
        <dbReference type="Google" id="ProtNLM"/>
    </source>
</evidence>
<accession>A0A2A5CIK2</accession>
<evidence type="ECO:0000313" key="4">
    <source>
        <dbReference type="Proteomes" id="UP000228987"/>
    </source>
</evidence>
<feature type="region of interest" description="Disordered" evidence="1">
    <location>
        <begin position="46"/>
        <end position="70"/>
    </location>
</feature>
<protein>
    <recommendedName>
        <fullName evidence="5">Secreted protein</fullName>
    </recommendedName>
</protein>